<proteinExistence type="predicted"/>
<dbReference type="SMART" id="SM00357">
    <property type="entry name" value="CSP"/>
    <property type="match status" value="1"/>
</dbReference>
<dbReference type="PANTHER" id="PTHR46565">
    <property type="entry name" value="COLD SHOCK DOMAIN PROTEIN 2"/>
    <property type="match status" value="1"/>
</dbReference>
<dbReference type="InterPro" id="IPR012340">
    <property type="entry name" value="NA-bd_OB-fold"/>
</dbReference>
<dbReference type="InterPro" id="IPR011129">
    <property type="entry name" value="CSD"/>
</dbReference>
<dbReference type="GO" id="GO:0003676">
    <property type="term" value="F:nucleic acid binding"/>
    <property type="evidence" value="ECO:0007669"/>
    <property type="project" value="InterPro"/>
</dbReference>
<feature type="domain" description="CSD" evidence="2">
    <location>
        <begin position="6"/>
        <end position="72"/>
    </location>
</feature>
<evidence type="ECO:0000259" key="2">
    <source>
        <dbReference type="PROSITE" id="PS51857"/>
    </source>
</evidence>
<dbReference type="InterPro" id="IPR002059">
    <property type="entry name" value="CSP_DNA-bd"/>
</dbReference>
<dbReference type="AlphaFoldDB" id="A0A2P2QMF1"/>
<feature type="region of interest" description="Disordered" evidence="1">
    <location>
        <begin position="64"/>
        <end position="150"/>
    </location>
</feature>
<dbReference type="SUPFAM" id="SSF50249">
    <property type="entry name" value="Nucleic acid-binding proteins"/>
    <property type="match status" value="1"/>
</dbReference>
<dbReference type="Pfam" id="PF00313">
    <property type="entry name" value="CSD"/>
    <property type="match status" value="1"/>
</dbReference>
<dbReference type="PROSITE" id="PS51857">
    <property type="entry name" value="CSD_2"/>
    <property type="match status" value="1"/>
</dbReference>
<reference evidence="3" key="1">
    <citation type="submission" date="2018-02" db="EMBL/GenBank/DDBJ databases">
        <title>Rhizophora mucronata_Transcriptome.</title>
        <authorList>
            <person name="Meera S.P."/>
            <person name="Sreeshan A."/>
            <person name="Augustine A."/>
        </authorList>
    </citation>
    <scope>NUCLEOTIDE SEQUENCE</scope>
    <source>
        <tissue evidence="3">Leaf</tissue>
    </source>
</reference>
<name>A0A2P2QMF1_RHIMU</name>
<evidence type="ECO:0000313" key="3">
    <source>
        <dbReference type="EMBL" id="MBX68173.1"/>
    </source>
</evidence>
<dbReference type="EMBL" id="GGEC01087689">
    <property type="protein sequence ID" value="MBX68173.1"/>
    <property type="molecule type" value="Transcribed_RNA"/>
</dbReference>
<feature type="compositionally biased region" description="Gly residues" evidence="1">
    <location>
        <begin position="85"/>
        <end position="115"/>
    </location>
</feature>
<dbReference type="PROSITE" id="PS00352">
    <property type="entry name" value="CSD_1"/>
    <property type="match status" value="1"/>
</dbReference>
<evidence type="ECO:0000256" key="1">
    <source>
        <dbReference type="SAM" id="MobiDB-lite"/>
    </source>
</evidence>
<accession>A0A2P2QMF1</accession>
<organism evidence="3">
    <name type="scientific">Rhizophora mucronata</name>
    <name type="common">Asiatic mangrove</name>
    <dbReference type="NCBI Taxonomy" id="61149"/>
    <lineage>
        <taxon>Eukaryota</taxon>
        <taxon>Viridiplantae</taxon>
        <taxon>Streptophyta</taxon>
        <taxon>Embryophyta</taxon>
        <taxon>Tracheophyta</taxon>
        <taxon>Spermatophyta</taxon>
        <taxon>Magnoliopsida</taxon>
        <taxon>eudicotyledons</taxon>
        <taxon>Gunneridae</taxon>
        <taxon>Pentapetalae</taxon>
        <taxon>rosids</taxon>
        <taxon>fabids</taxon>
        <taxon>Malpighiales</taxon>
        <taxon>Rhizophoraceae</taxon>
        <taxon>Rhizophora</taxon>
    </lineage>
</organism>
<dbReference type="PRINTS" id="PR00050">
    <property type="entry name" value="COLDSHOCK"/>
</dbReference>
<dbReference type="Gene3D" id="2.40.50.140">
    <property type="entry name" value="Nucleic acid-binding proteins"/>
    <property type="match status" value="1"/>
</dbReference>
<dbReference type="CDD" id="cd04458">
    <property type="entry name" value="CSP_CDS"/>
    <property type="match status" value="1"/>
</dbReference>
<feature type="compositionally biased region" description="Basic and acidic residues" evidence="1">
    <location>
        <begin position="131"/>
        <end position="150"/>
    </location>
</feature>
<dbReference type="InterPro" id="IPR019844">
    <property type="entry name" value="CSD_CS"/>
</dbReference>
<protein>
    <recommendedName>
        <fullName evidence="2">CSD domain-containing protein</fullName>
    </recommendedName>
</protein>
<sequence length="150" mass="15951">MAASKRCTGTVKWFSARKGFGFITSDDGGEDLFVHQTSIQSDGFRTLYEGQPVEYSVEVGEDGRPKASDVIGVSRSRSTSRVHGNAGGRSGFSGGRGRGSGGYSSGGGYGRGWRGGRNHSLPLPLPPVGVKESETSRSRRWLRARDALAP</sequence>
<dbReference type="PANTHER" id="PTHR46565:SF5">
    <property type="entry name" value="COLD SHOCK PROTEIN 2-LIKE"/>
    <property type="match status" value="1"/>
</dbReference>